<dbReference type="Pfam" id="PF00480">
    <property type="entry name" value="ROK"/>
    <property type="match status" value="1"/>
</dbReference>
<dbReference type="PANTHER" id="PTHR18964">
    <property type="entry name" value="ROK (REPRESSOR, ORF, KINASE) FAMILY"/>
    <property type="match status" value="1"/>
</dbReference>
<dbReference type="EMBL" id="JBJYXY010000001">
    <property type="protein sequence ID" value="MFN2977015.1"/>
    <property type="molecule type" value="Genomic_DNA"/>
</dbReference>
<dbReference type="Gene3D" id="3.30.420.40">
    <property type="match status" value="2"/>
</dbReference>
<dbReference type="RefSeq" id="WP_263414808.1">
    <property type="nucleotide sequence ID" value="NZ_BAABBH010000001.1"/>
</dbReference>
<dbReference type="InterPro" id="IPR000600">
    <property type="entry name" value="ROK"/>
</dbReference>
<protein>
    <submittedName>
        <fullName evidence="2">ROK family protein</fullName>
    </submittedName>
</protein>
<comment type="caution">
    <text evidence="2">The sequence shown here is derived from an EMBL/GenBank/DDBJ whole genome shotgun (WGS) entry which is preliminary data.</text>
</comment>
<dbReference type="PANTHER" id="PTHR18964:SF149">
    <property type="entry name" value="BIFUNCTIONAL UDP-N-ACETYLGLUCOSAMINE 2-EPIMERASE_N-ACETYLMANNOSAMINE KINASE"/>
    <property type="match status" value="1"/>
</dbReference>
<organism evidence="2 3">
    <name type="scientific">Terriglobus aquaticus</name>
    <dbReference type="NCBI Taxonomy" id="940139"/>
    <lineage>
        <taxon>Bacteria</taxon>
        <taxon>Pseudomonadati</taxon>
        <taxon>Acidobacteriota</taxon>
        <taxon>Terriglobia</taxon>
        <taxon>Terriglobales</taxon>
        <taxon>Acidobacteriaceae</taxon>
        <taxon>Terriglobus</taxon>
    </lineage>
</organism>
<evidence type="ECO:0000256" key="1">
    <source>
        <dbReference type="ARBA" id="ARBA00006479"/>
    </source>
</evidence>
<accession>A0ABW9KMJ4</accession>
<reference evidence="2 3" key="1">
    <citation type="submission" date="2024-12" db="EMBL/GenBank/DDBJ databases">
        <authorList>
            <person name="Lee Y."/>
        </authorList>
    </citation>
    <scope>NUCLEOTIDE SEQUENCE [LARGE SCALE GENOMIC DNA]</scope>
    <source>
        <strain evidence="2 3">03SUJ4</strain>
    </source>
</reference>
<gene>
    <name evidence="2" type="ORF">ACK2TP_14685</name>
</gene>
<dbReference type="SUPFAM" id="SSF53067">
    <property type="entry name" value="Actin-like ATPase domain"/>
    <property type="match status" value="1"/>
</dbReference>
<dbReference type="Proteomes" id="UP001634747">
    <property type="component" value="Unassembled WGS sequence"/>
</dbReference>
<keyword evidence="3" id="KW-1185">Reference proteome</keyword>
<sequence>MASIRTVGLTLSKRIVAGLVDEAGVAGKLRGYPADEEYDDALVEMPREHLLEAMCEQIIAVVNGAPAEGAVSEGIGLVHDQGSRDNGPASIDAVGVALPGIVRNGVVEDAPNVPQLKGVRIAAELGQMLRDHGVDAPITALNDADAVAAGLAATQGKLQQLIRVWTVGTGIGFGRYPMIDGIGEGGHTVVTLDERESYCGCGGKGHIEGIMGHRAMRLRFLDMEPEDVFAAAENGDKRCLEFKRLWHRALAAGTATSIHMTGAGKFYVTGYNVRFLDLPLLHHYIEQMVRMSPLQGFSVEIRPEDVRTEVVGAAVIARQAALASTESLAEAARA</sequence>
<comment type="similarity">
    <text evidence="1">Belongs to the ROK (NagC/XylR) family.</text>
</comment>
<name>A0ABW9KMJ4_9BACT</name>
<dbReference type="InterPro" id="IPR043129">
    <property type="entry name" value="ATPase_NBD"/>
</dbReference>
<evidence type="ECO:0000313" key="3">
    <source>
        <dbReference type="Proteomes" id="UP001634747"/>
    </source>
</evidence>
<evidence type="ECO:0000313" key="2">
    <source>
        <dbReference type="EMBL" id="MFN2977015.1"/>
    </source>
</evidence>
<proteinExistence type="inferred from homology"/>